<evidence type="ECO:0000313" key="2">
    <source>
        <dbReference type="EMBL" id="JAH46300.1"/>
    </source>
</evidence>
<reference evidence="2" key="2">
    <citation type="journal article" date="2015" name="Fish Shellfish Immunol.">
        <title>Early steps in the European eel (Anguilla anguilla)-Vibrio vulnificus interaction in the gills: Role of the RtxA13 toxin.</title>
        <authorList>
            <person name="Callol A."/>
            <person name="Pajuelo D."/>
            <person name="Ebbesson L."/>
            <person name="Teles M."/>
            <person name="MacKenzie S."/>
            <person name="Amaro C."/>
        </authorList>
    </citation>
    <scope>NUCLEOTIDE SEQUENCE</scope>
</reference>
<dbReference type="EMBL" id="GBXM01062277">
    <property type="protein sequence ID" value="JAH46300.1"/>
    <property type="molecule type" value="Transcribed_RNA"/>
</dbReference>
<feature type="chain" id="PRO_5002432659" evidence="1">
    <location>
        <begin position="21"/>
        <end position="51"/>
    </location>
</feature>
<name>A0A0E9T065_ANGAN</name>
<sequence>MKHLTLVLIFLVNFLNFGNHVCFQRIKLIDKTGSTVFQKNIFLVTVTEIVH</sequence>
<organism evidence="2">
    <name type="scientific">Anguilla anguilla</name>
    <name type="common">European freshwater eel</name>
    <name type="synonym">Muraena anguilla</name>
    <dbReference type="NCBI Taxonomy" id="7936"/>
    <lineage>
        <taxon>Eukaryota</taxon>
        <taxon>Metazoa</taxon>
        <taxon>Chordata</taxon>
        <taxon>Craniata</taxon>
        <taxon>Vertebrata</taxon>
        <taxon>Euteleostomi</taxon>
        <taxon>Actinopterygii</taxon>
        <taxon>Neopterygii</taxon>
        <taxon>Teleostei</taxon>
        <taxon>Anguilliformes</taxon>
        <taxon>Anguillidae</taxon>
        <taxon>Anguilla</taxon>
    </lineage>
</organism>
<evidence type="ECO:0000256" key="1">
    <source>
        <dbReference type="SAM" id="SignalP"/>
    </source>
</evidence>
<proteinExistence type="predicted"/>
<accession>A0A0E9T065</accession>
<keyword evidence="1" id="KW-0732">Signal</keyword>
<feature type="signal peptide" evidence="1">
    <location>
        <begin position="1"/>
        <end position="20"/>
    </location>
</feature>
<dbReference type="AlphaFoldDB" id="A0A0E9T065"/>
<reference evidence="2" key="1">
    <citation type="submission" date="2014-11" db="EMBL/GenBank/DDBJ databases">
        <authorList>
            <person name="Amaro Gonzalez C."/>
        </authorList>
    </citation>
    <scope>NUCLEOTIDE SEQUENCE</scope>
</reference>
<protein>
    <submittedName>
        <fullName evidence="2">Uncharacterized protein</fullName>
    </submittedName>
</protein>